<evidence type="ECO:0000256" key="1">
    <source>
        <dbReference type="SAM" id="MobiDB-lite"/>
    </source>
</evidence>
<reference evidence="2" key="3">
    <citation type="submission" date="2025-09" db="UniProtKB">
        <authorList>
            <consortium name="Ensembl"/>
        </authorList>
    </citation>
    <scope>IDENTIFICATION</scope>
</reference>
<dbReference type="AlphaFoldDB" id="H2YZ36"/>
<evidence type="ECO:0000313" key="3">
    <source>
        <dbReference type="Proteomes" id="UP000007875"/>
    </source>
</evidence>
<evidence type="ECO:0000313" key="2">
    <source>
        <dbReference type="Ensembl" id="ENSCSAVP00000010598.1"/>
    </source>
</evidence>
<feature type="region of interest" description="Disordered" evidence="1">
    <location>
        <begin position="81"/>
        <end position="250"/>
    </location>
</feature>
<organism evidence="2 3">
    <name type="scientific">Ciona savignyi</name>
    <name type="common">Pacific transparent sea squirt</name>
    <dbReference type="NCBI Taxonomy" id="51511"/>
    <lineage>
        <taxon>Eukaryota</taxon>
        <taxon>Metazoa</taxon>
        <taxon>Chordata</taxon>
        <taxon>Tunicata</taxon>
        <taxon>Ascidiacea</taxon>
        <taxon>Phlebobranchia</taxon>
        <taxon>Cionidae</taxon>
        <taxon>Ciona</taxon>
    </lineage>
</organism>
<name>H2YZ36_CIOSA</name>
<proteinExistence type="predicted"/>
<dbReference type="Ensembl" id="ENSCSAVT00000010727.1">
    <property type="protein sequence ID" value="ENSCSAVP00000010598.1"/>
    <property type="gene ID" value="ENSCSAVG00000006236.1"/>
</dbReference>
<feature type="compositionally biased region" description="Acidic residues" evidence="1">
    <location>
        <begin position="239"/>
        <end position="250"/>
    </location>
</feature>
<protein>
    <submittedName>
        <fullName evidence="2">Uncharacterized protein</fullName>
    </submittedName>
</protein>
<reference evidence="2" key="2">
    <citation type="submission" date="2025-08" db="UniProtKB">
        <authorList>
            <consortium name="Ensembl"/>
        </authorList>
    </citation>
    <scope>IDENTIFICATION</scope>
</reference>
<keyword evidence="3" id="KW-1185">Reference proteome</keyword>
<dbReference type="Proteomes" id="UP000007875">
    <property type="component" value="Unassembled WGS sequence"/>
</dbReference>
<dbReference type="GeneTree" id="ENSGT00390000012436"/>
<feature type="compositionally biased region" description="Basic and acidic residues" evidence="1">
    <location>
        <begin position="228"/>
        <end position="237"/>
    </location>
</feature>
<accession>H2YZ36</accession>
<sequence>MSKNTVEGRCQEFPDEFIQKGNALICKWCNKQLHCLRKDNLVEHLYSNMHQENRTAKGAKMFYDPENSPKYLQRRLLQRKTLSKKKRETRPPAALSPRNTQVEDEESLDKIFSNSDSDDTESFQGFDETALKSSPTIEAPQREGRQRKRPSHLSDSILPKNLSNINQTEEPVTSQTTPLPKKRRKSSFSAVSPTAKKSAVTKKSRKSDIRSPIRPNKKGTLKIKIRRKTDTKSKSFEVDTSESEADDEEN</sequence>
<reference evidence="3" key="1">
    <citation type="submission" date="2003-08" db="EMBL/GenBank/DDBJ databases">
        <authorList>
            <person name="Birren B."/>
            <person name="Nusbaum C."/>
            <person name="Abebe A."/>
            <person name="Abouelleil A."/>
            <person name="Adekoya E."/>
            <person name="Ait-zahra M."/>
            <person name="Allen N."/>
            <person name="Allen T."/>
            <person name="An P."/>
            <person name="Anderson M."/>
            <person name="Anderson S."/>
            <person name="Arachchi H."/>
            <person name="Armbruster J."/>
            <person name="Bachantsang P."/>
            <person name="Baldwin J."/>
            <person name="Barry A."/>
            <person name="Bayul T."/>
            <person name="Blitshsteyn B."/>
            <person name="Bloom T."/>
            <person name="Blye J."/>
            <person name="Boguslavskiy L."/>
            <person name="Borowsky M."/>
            <person name="Boukhgalter B."/>
            <person name="Brunache A."/>
            <person name="Butler J."/>
            <person name="Calixte N."/>
            <person name="Calvo S."/>
            <person name="Camarata J."/>
            <person name="Campo K."/>
            <person name="Chang J."/>
            <person name="Cheshatsang Y."/>
            <person name="Citroen M."/>
            <person name="Collymore A."/>
            <person name="Considine T."/>
            <person name="Cook A."/>
            <person name="Cooke P."/>
            <person name="Corum B."/>
            <person name="Cuomo C."/>
            <person name="David R."/>
            <person name="Dawoe T."/>
            <person name="Degray S."/>
            <person name="Dodge S."/>
            <person name="Dooley K."/>
            <person name="Dorje P."/>
            <person name="Dorjee K."/>
            <person name="Dorris L."/>
            <person name="Duffey N."/>
            <person name="Dupes A."/>
            <person name="Elkins T."/>
            <person name="Engels R."/>
            <person name="Erickson J."/>
            <person name="Farina A."/>
            <person name="Faro S."/>
            <person name="Ferreira P."/>
            <person name="Fischer H."/>
            <person name="Fitzgerald M."/>
            <person name="Foley K."/>
            <person name="Gage D."/>
            <person name="Galagan J."/>
            <person name="Gearin G."/>
            <person name="Gnerre S."/>
            <person name="Gnirke A."/>
            <person name="Goyette A."/>
            <person name="Graham J."/>
            <person name="Grandbois E."/>
            <person name="Gyaltsen K."/>
            <person name="Hafez N."/>
            <person name="Hagopian D."/>
            <person name="Hagos B."/>
            <person name="Hall J."/>
            <person name="Hatcher B."/>
            <person name="Heller A."/>
            <person name="Higgins H."/>
            <person name="Honan T."/>
            <person name="Horn A."/>
            <person name="Houde N."/>
            <person name="Hughes L."/>
            <person name="Hulme W."/>
            <person name="Husby E."/>
            <person name="Iliev I."/>
            <person name="Jaffe D."/>
            <person name="Jones C."/>
            <person name="Kamal M."/>
            <person name="Kamat A."/>
            <person name="Kamvysselis M."/>
            <person name="Karlsson E."/>
            <person name="Kells C."/>
            <person name="Kieu A."/>
            <person name="Kisner P."/>
            <person name="Kodira C."/>
            <person name="Kulbokas E."/>
            <person name="Labutti K."/>
            <person name="Lama D."/>
            <person name="Landers T."/>
            <person name="Leger J."/>
            <person name="Levine S."/>
            <person name="Lewis D."/>
            <person name="Lewis T."/>
            <person name="Lindblad-toh K."/>
            <person name="Liu X."/>
            <person name="Lokyitsang T."/>
            <person name="Lokyitsang Y."/>
            <person name="Lucien O."/>
            <person name="Lui A."/>
            <person name="Ma L.J."/>
            <person name="Mabbitt R."/>
            <person name="Macdonald J."/>
            <person name="Maclean C."/>
            <person name="Major J."/>
            <person name="Manning J."/>
            <person name="Marabella R."/>
            <person name="Maru K."/>
            <person name="Matthews C."/>
            <person name="Mauceli E."/>
            <person name="Mccarthy M."/>
            <person name="Mcdonough S."/>
            <person name="Mcghee T."/>
            <person name="Meldrim J."/>
            <person name="Meneus L."/>
            <person name="Mesirov J."/>
            <person name="Mihalev A."/>
            <person name="Mihova T."/>
            <person name="Mikkelsen T."/>
            <person name="Mlenga V."/>
            <person name="Moru K."/>
            <person name="Mozes J."/>
            <person name="Mulrain L."/>
            <person name="Munson G."/>
            <person name="Naylor J."/>
            <person name="Newes C."/>
            <person name="Nguyen C."/>
            <person name="Nguyen N."/>
            <person name="Nguyen T."/>
            <person name="Nicol R."/>
            <person name="Nielsen C."/>
            <person name="Nizzari M."/>
            <person name="Norbu C."/>
            <person name="Norbu N."/>
            <person name="O'donnell P."/>
            <person name="Okoawo O."/>
            <person name="O'leary S."/>
            <person name="Omotosho B."/>
            <person name="O'neill K."/>
            <person name="Osman S."/>
            <person name="Parker S."/>
            <person name="Perrin D."/>
            <person name="Phunkhang P."/>
            <person name="Piqani B."/>
            <person name="Purcell S."/>
            <person name="Rachupka T."/>
            <person name="Ramasamy U."/>
            <person name="Rameau R."/>
            <person name="Ray V."/>
            <person name="Raymond C."/>
            <person name="Retta R."/>
            <person name="Richardson S."/>
            <person name="Rise C."/>
            <person name="Rodriguez J."/>
            <person name="Rogers J."/>
            <person name="Rogov P."/>
            <person name="Rutman M."/>
            <person name="Schupbach R."/>
            <person name="Seaman C."/>
            <person name="Settipalli S."/>
            <person name="Sharpe T."/>
            <person name="Sheridan J."/>
            <person name="Sherpa N."/>
            <person name="Shi J."/>
            <person name="Smirnov S."/>
            <person name="Smith C."/>
            <person name="Sougnez C."/>
            <person name="Spencer B."/>
            <person name="Stalker J."/>
            <person name="Stange-thomann N."/>
            <person name="Stavropoulos S."/>
            <person name="Stetson K."/>
            <person name="Stone C."/>
            <person name="Stone S."/>
            <person name="Stubbs M."/>
            <person name="Talamas J."/>
            <person name="Tchuinga P."/>
            <person name="Tenzing P."/>
            <person name="Tesfaye S."/>
            <person name="Theodore J."/>
            <person name="Thoulutsang Y."/>
            <person name="Topham K."/>
            <person name="Towey S."/>
            <person name="Tsamla T."/>
            <person name="Tsomo N."/>
            <person name="Vallee D."/>
            <person name="Vassiliev H."/>
            <person name="Venkataraman V."/>
            <person name="Vinson J."/>
            <person name="Vo A."/>
            <person name="Wade C."/>
            <person name="Wang S."/>
            <person name="Wangchuk T."/>
            <person name="Wangdi T."/>
            <person name="Whittaker C."/>
            <person name="Wilkinson J."/>
            <person name="Wu Y."/>
            <person name="Wyman D."/>
            <person name="Yadav S."/>
            <person name="Yang S."/>
            <person name="Yang X."/>
            <person name="Yeager S."/>
            <person name="Yee E."/>
            <person name="Young G."/>
            <person name="Zainoun J."/>
            <person name="Zembeck L."/>
            <person name="Zimmer A."/>
            <person name="Zody M."/>
            <person name="Lander E."/>
        </authorList>
    </citation>
    <scope>NUCLEOTIDE SEQUENCE [LARGE SCALE GENOMIC DNA]</scope>
</reference>
<dbReference type="HOGENOM" id="CLU_1113484_0_0_1"/>
<feature type="compositionally biased region" description="Polar residues" evidence="1">
    <location>
        <begin position="161"/>
        <end position="178"/>
    </location>
</feature>
<feature type="compositionally biased region" description="Basic residues" evidence="1">
    <location>
        <begin position="215"/>
        <end position="227"/>
    </location>
</feature>